<evidence type="ECO:0000256" key="6">
    <source>
        <dbReference type="ARBA" id="ARBA00023242"/>
    </source>
</evidence>
<dbReference type="GO" id="GO:0022857">
    <property type="term" value="F:transmembrane transporter activity"/>
    <property type="evidence" value="ECO:0007669"/>
    <property type="project" value="InterPro"/>
</dbReference>
<dbReference type="EMBL" id="ML996087">
    <property type="protein sequence ID" value="KAF2151573.1"/>
    <property type="molecule type" value="Genomic_DNA"/>
</dbReference>
<dbReference type="Proteomes" id="UP000799439">
    <property type="component" value="Unassembled WGS sequence"/>
</dbReference>
<dbReference type="GO" id="GO:0016020">
    <property type="term" value="C:membrane"/>
    <property type="evidence" value="ECO:0007669"/>
    <property type="project" value="UniProtKB-SubCell"/>
</dbReference>
<accession>A0A9P4MFX3</accession>
<name>A0A9P4MFX3_9PEZI</name>
<keyword evidence="2" id="KW-0813">Transport</keyword>
<dbReference type="SUPFAM" id="SSF103473">
    <property type="entry name" value="MFS general substrate transporter"/>
    <property type="match status" value="1"/>
</dbReference>
<keyword evidence="3 7" id="KW-0812">Transmembrane</keyword>
<keyword evidence="10" id="KW-1185">Reference proteome</keyword>
<evidence type="ECO:0000256" key="5">
    <source>
        <dbReference type="ARBA" id="ARBA00023136"/>
    </source>
</evidence>
<evidence type="ECO:0000256" key="1">
    <source>
        <dbReference type="ARBA" id="ARBA00004141"/>
    </source>
</evidence>
<dbReference type="AlphaFoldDB" id="A0A9P4MFX3"/>
<feature type="transmembrane region" description="Helical" evidence="7">
    <location>
        <begin position="211"/>
        <end position="231"/>
    </location>
</feature>
<evidence type="ECO:0000256" key="7">
    <source>
        <dbReference type="SAM" id="Phobius"/>
    </source>
</evidence>
<feature type="transmembrane region" description="Helical" evidence="7">
    <location>
        <begin position="149"/>
        <end position="168"/>
    </location>
</feature>
<dbReference type="PANTHER" id="PTHR43791">
    <property type="entry name" value="PERMEASE-RELATED"/>
    <property type="match status" value="1"/>
</dbReference>
<evidence type="ECO:0000256" key="4">
    <source>
        <dbReference type="ARBA" id="ARBA00022989"/>
    </source>
</evidence>
<dbReference type="PANTHER" id="PTHR43791:SF35">
    <property type="entry name" value="MAJOR FACILITATOR SUPERFAMILY (MFS) PROFILE DOMAIN-CONTAINING PROTEIN"/>
    <property type="match status" value="1"/>
</dbReference>
<feature type="transmembrane region" description="Helical" evidence="7">
    <location>
        <begin position="180"/>
        <end position="199"/>
    </location>
</feature>
<keyword evidence="5 7" id="KW-0472">Membrane</keyword>
<keyword evidence="6" id="KW-0539">Nucleus</keyword>
<dbReference type="GO" id="GO:0006351">
    <property type="term" value="P:DNA-templated transcription"/>
    <property type="evidence" value="ECO:0007669"/>
    <property type="project" value="InterPro"/>
</dbReference>
<feature type="transmembrane region" description="Helical" evidence="7">
    <location>
        <begin position="404"/>
        <end position="425"/>
    </location>
</feature>
<reference evidence="9" key="1">
    <citation type="journal article" date="2020" name="Stud. Mycol.">
        <title>101 Dothideomycetes genomes: a test case for predicting lifestyles and emergence of pathogens.</title>
        <authorList>
            <person name="Haridas S."/>
            <person name="Albert R."/>
            <person name="Binder M."/>
            <person name="Bloem J."/>
            <person name="Labutti K."/>
            <person name="Salamov A."/>
            <person name="Andreopoulos B."/>
            <person name="Baker S."/>
            <person name="Barry K."/>
            <person name="Bills G."/>
            <person name="Bluhm B."/>
            <person name="Cannon C."/>
            <person name="Castanera R."/>
            <person name="Culley D."/>
            <person name="Daum C."/>
            <person name="Ezra D."/>
            <person name="Gonzalez J."/>
            <person name="Henrissat B."/>
            <person name="Kuo A."/>
            <person name="Liang C."/>
            <person name="Lipzen A."/>
            <person name="Lutzoni F."/>
            <person name="Magnuson J."/>
            <person name="Mondo S."/>
            <person name="Nolan M."/>
            <person name="Ohm R."/>
            <person name="Pangilinan J."/>
            <person name="Park H.-J."/>
            <person name="Ramirez L."/>
            <person name="Alfaro M."/>
            <person name="Sun H."/>
            <person name="Tritt A."/>
            <person name="Yoshinaga Y."/>
            <person name="Zwiers L.-H."/>
            <person name="Turgeon B."/>
            <person name="Goodwin S."/>
            <person name="Spatafora J."/>
            <person name="Crous P."/>
            <person name="Grigoriev I."/>
        </authorList>
    </citation>
    <scope>NUCLEOTIDE SEQUENCE</scope>
    <source>
        <strain evidence="9">CBS 260.36</strain>
    </source>
</reference>
<feature type="transmembrane region" description="Helical" evidence="7">
    <location>
        <begin position="123"/>
        <end position="143"/>
    </location>
</feature>
<keyword evidence="4 7" id="KW-1133">Transmembrane helix</keyword>
<dbReference type="CDD" id="cd12148">
    <property type="entry name" value="fungal_TF_MHR"/>
    <property type="match status" value="1"/>
</dbReference>
<feature type="transmembrane region" description="Helical" evidence="7">
    <location>
        <begin position="89"/>
        <end position="111"/>
    </location>
</feature>
<evidence type="ECO:0000256" key="2">
    <source>
        <dbReference type="ARBA" id="ARBA00022448"/>
    </source>
</evidence>
<sequence>MYSDPENLKTVPTTDTVHNDEAVRVLHHYDGAHSWSDEEENKLLRKVDWRVMPVLCLVYMLVYYDKAILSQAAIFGLRQQLHLTIGNRYSMSAAIFYLGFILGSYPAIVLAQRFPVERVASAIVTLWGLTLILTTVCTSYQGIYAQRFVLGFLEAGISPMFMLIVGSFYKKSEQAFRMGIWYSTTGYVSVFSPLINYGLGKINGGLNTWRYMYYFTGSITMLVGLVLYVIISPDPVRARGFNDRERYIMVARLQANNTGVKNKHFKSAQLIELLLDPKFWIIFSIAFLSMIANGAISTFVPIVIEGFGFTAFNSLLLLMPVGFYAGSAMLLLSFLAGKLRNSRTILIFLAQMGTTLASILLWKLPTKERGALLFACIILPSIGAGYAVLMGLQVANTAGYTKRSMASSGLYIGYCLGNFVGPLVFKANDAPRYPKGFLVVVITAIAAGILALIYRGLCMYTNSQRDKSGVPEGFDHAYEDDLTDKTVSGYTSRLSHRNERERTYVLLQTQSDQGISKCSNCTAANRECEVRVSKRGRKRHMEEDIQQTQVIINTPARPVHRTQSFHVPVVPSPAPVTSISPAQVVPEVASAHFNQTPTSSSVVEGVGRSHQNDVDTGYLQVYGHENHIEAELADLESTLEQRRDVLDPKRRQLLQTFAETYWDYCYCWCPVLDPSSFMEDIDRSPMLANAVALAGSHVRPPLLSHDGPKVYYDKARALFYDDAETNSLTALQALCLFYWWAPRATSTIHRHSSWWWTSVIIRHAQQMGIHREPPQGHPLRSSHNLSLRRRIWWTVFARERLTALCQSKPSIIDPDDCNILEPQLSDFPNDTVSQKRALVFIHWVKLCAILGRMAKVLGRSSDNISTAAHVGMHESLVSWVHNLPTELKLQISTTHTDSFDRDIHQLHLPYFTAIIILHLRRSAHDLPQALPPAILAASCTVRILGDILLRGSCRYLMPITCWYAGTAFIPLLQAVRMPPLSGEAEEGIETLVSTVEQLQQMWGSANVIQQGFQRLRNATTTNVPVAQNPAVADNTHVRWSSDDADITLSPQQPEGIYDWTALFPFVTKQTNSIAGELFGNQEKGTVTRGLASPDNLFHYESMQNEYNGLLDPFMDFTFDIGDLNFAAQQSAEL</sequence>
<proteinExistence type="predicted"/>
<evidence type="ECO:0000313" key="10">
    <source>
        <dbReference type="Proteomes" id="UP000799439"/>
    </source>
</evidence>
<evidence type="ECO:0000313" key="9">
    <source>
        <dbReference type="EMBL" id="KAF2151573.1"/>
    </source>
</evidence>
<dbReference type="InterPro" id="IPR007219">
    <property type="entry name" value="XnlR_reg_dom"/>
</dbReference>
<dbReference type="GO" id="GO:0003677">
    <property type="term" value="F:DNA binding"/>
    <property type="evidence" value="ECO:0007669"/>
    <property type="project" value="InterPro"/>
</dbReference>
<gene>
    <name evidence="9" type="ORF">K461DRAFT_328153</name>
</gene>
<feature type="transmembrane region" description="Helical" evidence="7">
    <location>
        <begin position="316"/>
        <end position="337"/>
    </location>
</feature>
<organism evidence="9 10">
    <name type="scientific">Myriangium duriaei CBS 260.36</name>
    <dbReference type="NCBI Taxonomy" id="1168546"/>
    <lineage>
        <taxon>Eukaryota</taxon>
        <taxon>Fungi</taxon>
        <taxon>Dikarya</taxon>
        <taxon>Ascomycota</taxon>
        <taxon>Pezizomycotina</taxon>
        <taxon>Dothideomycetes</taxon>
        <taxon>Dothideomycetidae</taxon>
        <taxon>Myriangiales</taxon>
        <taxon>Myriangiaceae</taxon>
        <taxon>Myriangium</taxon>
    </lineage>
</organism>
<feature type="transmembrane region" description="Helical" evidence="7">
    <location>
        <begin position="437"/>
        <end position="457"/>
    </location>
</feature>
<dbReference type="InterPro" id="IPR036259">
    <property type="entry name" value="MFS_trans_sf"/>
</dbReference>
<feature type="transmembrane region" description="Helical" evidence="7">
    <location>
        <begin position="370"/>
        <end position="392"/>
    </location>
</feature>
<comment type="subcellular location">
    <subcellularLocation>
        <location evidence="1">Membrane</location>
        <topology evidence="1">Multi-pass membrane protein</topology>
    </subcellularLocation>
</comment>
<dbReference type="Pfam" id="PF07690">
    <property type="entry name" value="MFS_1"/>
    <property type="match status" value="1"/>
</dbReference>
<dbReference type="Gene3D" id="1.20.1250.20">
    <property type="entry name" value="MFS general substrate transporter like domains"/>
    <property type="match status" value="2"/>
</dbReference>
<dbReference type="SMART" id="SM00906">
    <property type="entry name" value="Fungal_trans"/>
    <property type="match status" value="1"/>
</dbReference>
<feature type="transmembrane region" description="Helical" evidence="7">
    <location>
        <begin position="51"/>
        <end position="77"/>
    </location>
</feature>
<feature type="domain" description="Major facilitator superfamily (MFS) profile" evidence="8">
    <location>
        <begin position="51"/>
        <end position="459"/>
    </location>
</feature>
<dbReference type="InterPro" id="IPR020846">
    <property type="entry name" value="MFS_dom"/>
</dbReference>
<dbReference type="OrthoDB" id="1932925at2759"/>
<feature type="transmembrane region" description="Helical" evidence="7">
    <location>
        <begin position="344"/>
        <end position="364"/>
    </location>
</feature>
<comment type="caution">
    <text evidence="9">The sequence shown here is derived from an EMBL/GenBank/DDBJ whole genome shotgun (WGS) entry which is preliminary data.</text>
</comment>
<evidence type="ECO:0000259" key="8">
    <source>
        <dbReference type="PROSITE" id="PS50850"/>
    </source>
</evidence>
<evidence type="ECO:0000256" key="3">
    <source>
        <dbReference type="ARBA" id="ARBA00022692"/>
    </source>
</evidence>
<dbReference type="InterPro" id="IPR011701">
    <property type="entry name" value="MFS"/>
</dbReference>
<dbReference type="GO" id="GO:0008270">
    <property type="term" value="F:zinc ion binding"/>
    <property type="evidence" value="ECO:0007669"/>
    <property type="project" value="InterPro"/>
</dbReference>
<dbReference type="Pfam" id="PF04082">
    <property type="entry name" value="Fungal_trans"/>
    <property type="match status" value="1"/>
</dbReference>
<protein>
    <submittedName>
        <fullName evidence="9">MFS general substrate transporter</fullName>
    </submittedName>
</protein>
<feature type="transmembrane region" description="Helical" evidence="7">
    <location>
        <begin position="279"/>
        <end position="304"/>
    </location>
</feature>
<dbReference type="PROSITE" id="PS50850">
    <property type="entry name" value="MFS"/>
    <property type="match status" value="1"/>
</dbReference>